<dbReference type="AlphaFoldDB" id="X1UDS4"/>
<evidence type="ECO:0000313" key="4">
    <source>
        <dbReference type="EMBL" id="GAI90469.1"/>
    </source>
</evidence>
<dbReference type="InterPro" id="IPR001539">
    <property type="entry name" value="Peptidase_U32"/>
</dbReference>
<evidence type="ECO:0008006" key="5">
    <source>
        <dbReference type="Google" id="ProtNLM"/>
    </source>
</evidence>
<name>X1UDS4_9ZZZZ</name>
<accession>X1UDS4</accession>
<keyword evidence="2" id="KW-0378">Hydrolase</keyword>
<evidence type="ECO:0000256" key="3">
    <source>
        <dbReference type="ARBA" id="ARBA00038374"/>
    </source>
</evidence>
<dbReference type="PANTHER" id="PTHR30217">
    <property type="entry name" value="PEPTIDASE U32 FAMILY"/>
    <property type="match status" value="1"/>
</dbReference>
<gene>
    <name evidence="4" type="ORF">S12H4_30515</name>
</gene>
<comment type="caution">
    <text evidence="4">The sequence shown here is derived from an EMBL/GenBank/DDBJ whole genome shotgun (WGS) entry which is preliminary data.</text>
</comment>
<dbReference type="EMBL" id="BARW01017704">
    <property type="protein sequence ID" value="GAI90469.1"/>
    <property type="molecule type" value="Genomic_DNA"/>
</dbReference>
<evidence type="ECO:0000256" key="2">
    <source>
        <dbReference type="ARBA" id="ARBA00022801"/>
    </source>
</evidence>
<dbReference type="InterPro" id="IPR051454">
    <property type="entry name" value="RNA/ubiquinone_mod_enzymes"/>
</dbReference>
<dbReference type="GO" id="GO:0006508">
    <property type="term" value="P:proteolysis"/>
    <property type="evidence" value="ECO:0007669"/>
    <property type="project" value="UniProtKB-KW"/>
</dbReference>
<sequence length="185" mass="21484">EAKIDAFKIEGRMRDPIYIEETTSCYKEAINAYYDNTFTQEKVKGWLTRLSKVYNRGFSTGFYFEHPKGSEIQREFDGNLSNYKKVEIGKVLSYYSEKKAAKILLTAGKLKLKDEIFIIGTHTDTYLRQIINSLQIKQKSNLTETPLVKSKTQRLTVGILVDTPVKKNDKIFKLEKKIEINNRIK</sequence>
<reference evidence="4" key="1">
    <citation type="journal article" date="2014" name="Front. Microbiol.">
        <title>High frequency of phylogenetically diverse reductive dehalogenase-homologous genes in deep subseafloor sedimentary metagenomes.</title>
        <authorList>
            <person name="Kawai M."/>
            <person name="Futagami T."/>
            <person name="Toyoda A."/>
            <person name="Takaki Y."/>
            <person name="Nishi S."/>
            <person name="Hori S."/>
            <person name="Arai W."/>
            <person name="Tsubouchi T."/>
            <person name="Morono Y."/>
            <person name="Uchiyama I."/>
            <person name="Ito T."/>
            <person name="Fujiyama A."/>
            <person name="Inagaki F."/>
            <person name="Takami H."/>
        </authorList>
    </citation>
    <scope>NUCLEOTIDE SEQUENCE</scope>
    <source>
        <strain evidence="4">Expedition CK06-06</strain>
    </source>
</reference>
<keyword evidence="1" id="KW-0645">Protease</keyword>
<comment type="similarity">
    <text evidence="3">Belongs to the peptidase U32 family.</text>
</comment>
<proteinExistence type="inferred from homology"/>
<dbReference type="GO" id="GO:0008233">
    <property type="term" value="F:peptidase activity"/>
    <property type="evidence" value="ECO:0007669"/>
    <property type="project" value="UniProtKB-KW"/>
</dbReference>
<feature type="non-terminal residue" evidence="4">
    <location>
        <position position="1"/>
    </location>
</feature>
<dbReference type="PANTHER" id="PTHR30217:SF6">
    <property type="entry name" value="TRNA HYDROXYLATION PROTEIN P"/>
    <property type="match status" value="1"/>
</dbReference>
<protein>
    <recommendedName>
        <fullName evidence="5">Peptidase family U32 C-terminal domain-containing protein</fullName>
    </recommendedName>
</protein>
<organism evidence="4">
    <name type="scientific">marine sediment metagenome</name>
    <dbReference type="NCBI Taxonomy" id="412755"/>
    <lineage>
        <taxon>unclassified sequences</taxon>
        <taxon>metagenomes</taxon>
        <taxon>ecological metagenomes</taxon>
    </lineage>
</organism>
<evidence type="ECO:0000256" key="1">
    <source>
        <dbReference type="ARBA" id="ARBA00022670"/>
    </source>
</evidence>
<dbReference type="Pfam" id="PF01136">
    <property type="entry name" value="Peptidase_U32"/>
    <property type="match status" value="1"/>
</dbReference>